<keyword evidence="6" id="KW-0368">Histidine biosynthesis</keyword>
<organism evidence="12 13">
    <name type="scientific">Thermanaerovibrio velox DSM 12556</name>
    <dbReference type="NCBI Taxonomy" id="926567"/>
    <lineage>
        <taxon>Bacteria</taxon>
        <taxon>Thermotogati</taxon>
        <taxon>Synergistota</taxon>
        <taxon>Synergistia</taxon>
        <taxon>Synergistales</taxon>
        <taxon>Synergistaceae</taxon>
        <taxon>Thermanaerovibrio</taxon>
    </lineage>
</organism>
<evidence type="ECO:0000259" key="11">
    <source>
        <dbReference type="Pfam" id="PF00117"/>
    </source>
</evidence>
<dbReference type="eggNOG" id="COG0118">
    <property type="taxonomic scope" value="Bacteria"/>
</dbReference>
<dbReference type="HOGENOM" id="CLU_071837_2_2_0"/>
<dbReference type="STRING" id="926567.TheveDRAFT_1123"/>
<reference evidence="12 13" key="1">
    <citation type="submission" date="2011-10" db="EMBL/GenBank/DDBJ databases">
        <title>The Noncontiguous Finished genome of Thermanaerovibrio velox DSM 12556.</title>
        <authorList>
            <consortium name="US DOE Joint Genome Institute (JGI-PGF)"/>
            <person name="Lucas S."/>
            <person name="Copeland A."/>
            <person name="Lapidus A."/>
            <person name="Glavina del Rio T."/>
            <person name="Dalin E."/>
            <person name="Tice H."/>
            <person name="Bruce D."/>
            <person name="Goodwin L."/>
            <person name="Pitluck S."/>
            <person name="Peters L."/>
            <person name="Mikhailova N."/>
            <person name="Teshima H."/>
            <person name="Kyrpides N."/>
            <person name="Mavromatis K."/>
            <person name="Ivanova N."/>
            <person name="Markowitz V."/>
            <person name="Cheng J.-F."/>
            <person name="Hugenholtz P."/>
            <person name="Woyke T."/>
            <person name="Wu D."/>
            <person name="Spring S."/>
            <person name="Brambilla E.-M."/>
            <person name="Klenk H.-P."/>
            <person name="Eisen J.A."/>
        </authorList>
    </citation>
    <scope>NUCLEOTIDE SEQUENCE [LARGE SCALE GENOMIC DNA]</scope>
    <source>
        <strain evidence="12 13">DSM 12556</strain>
    </source>
</reference>
<dbReference type="PANTHER" id="PTHR42701">
    <property type="entry name" value="IMIDAZOLE GLYCEROL PHOSPHATE SYNTHASE SUBUNIT HISH"/>
    <property type="match status" value="1"/>
</dbReference>
<evidence type="ECO:0000256" key="10">
    <source>
        <dbReference type="PIRSR" id="PIRSR000495-1"/>
    </source>
</evidence>
<evidence type="ECO:0000256" key="7">
    <source>
        <dbReference type="ARBA" id="ARBA00023239"/>
    </source>
</evidence>
<evidence type="ECO:0000256" key="9">
    <source>
        <dbReference type="ARBA" id="ARBA00049534"/>
    </source>
</evidence>
<protein>
    <submittedName>
        <fullName evidence="12">Imidazole glycerol phosphate synthase, glutamine amidotransferase subunit</fullName>
    </submittedName>
</protein>
<comment type="pathway">
    <text evidence="1">Amino-acid biosynthesis; L-histidine biosynthesis; L-histidine from 5-phospho-alpha-D-ribose 1-diphosphate: step 5/9.</text>
</comment>
<dbReference type="InterPro" id="IPR010139">
    <property type="entry name" value="Imidazole-glycPsynth_HisH"/>
</dbReference>
<dbReference type="Gene3D" id="3.40.50.880">
    <property type="match status" value="1"/>
</dbReference>
<dbReference type="PIRSF" id="PIRSF000495">
    <property type="entry name" value="Amidotransf_hisH"/>
    <property type="match status" value="1"/>
</dbReference>
<keyword evidence="13" id="KW-1185">Reference proteome</keyword>
<dbReference type="GO" id="GO:0016829">
    <property type="term" value="F:lyase activity"/>
    <property type="evidence" value="ECO:0007669"/>
    <property type="project" value="UniProtKB-KW"/>
</dbReference>
<dbReference type="GO" id="GO:0004359">
    <property type="term" value="F:glutaminase activity"/>
    <property type="evidence" value="ECO:0007669"/>
    <property type="project" value="UniProtKB-EC"/>
</dbReference>
<dbReference type="GO" id="GO:0000107">
    <property type="term" value="F:imidazoleglycerol-phosphate synthase activity"/>
    <property type="evidence" value="ECO:0007669"/>
    <property type="project" value="RHEA"/>
</dbReference>
<dbReference type="NCBIfam" id="TIGR01855">
    <property type="entry name" value="IMP_synth_hisH"/>
    <property type="match status" value="1"/>
</dbReference>
<name>H0USF8_9BACT</name>
<feature type="active site" description="Nucleophile" evidence="10">
    <location>
        <position position="85"/>
    </location>
</feature>
<dbReference type="GO" id="GO:0000105">
    <property type="term" value="P:L-histidine biosynthetic process"/>
    <property type="evidence" value="ECO:0007669"/>
    <property type="project" value="UniProtKB-UniPathway"/>
</dbReference>
<dbReference type="PROSITE" id="PS51273">
    <property type="entry name" value="GATASE_TYPE_1"/>
    <property type="match status" value="1"/>
</dbReference>
<keyword evidence="4" id="KW-0378">Hydrolase</keyword>
<dbReference type="UniPathway" id="UPA00031">
    <property type="reaction ID" value="UER00010"/>
</dbReference>
<keyword evidence="12" id="KW-0808">Transferase</keyword>
<evidence type="ECO:0000256" key="2">
    <source>
        <dbReference type="ARBA" id="ARBA00011152"/>
    </source>
</evidence>
<evidence type="ECO:0000256" key="8">
    <source>
        <dbReference type="ARBA" id="ARBA00047838"/>
    </source>
</evidence>
<feature type="active site" evidence="10">
    <location>
        <position position="191"/>
    </location>
</feature>
<comment type="catalytic activity">
    <reaction evidence="9">
        <text>L-glutamine + H2O = L-glutamate + NH4(+)</text>
        <dbReference type="Rhea" id="RHEA:15889"/>
        <dbReference type="ChEBI" id="CHEBI:15377"/>
        <dbReference type="ChEBI" id="CHEBI:28938"/>
        <dbReference type="ChEBI" id="CHEBI:29985"/>
        <dbReference type="ChEBI" id="CHEBI:58359"/>
        <dbReference type="EC" id="3.5.1.2"/>
    </reaction>
</comment>
<dbReference type="SUPFAM" id="SSF52317">
    <property type="entry name" value="Class I glutamine amidotransferase-like"/>
    <property type="match status" value="1"/>
</dbReference>
<evidence type="ECO:0000256" key="6">
    <source>
        <dbReference type="ARBA" id="ARBA00023102"/>
    </source>
</evidence>
<evidence type="ECO:0000256" key="4">
    <source>
        <dbReference type="ARBA" id="ARBA00022801"/>
    </source>
</evidence>
<dbReference type="Pfam" id="PF00117">
    <property type="entry name" value="GATase"/>
    <property type="match status" value="1"/>
</dbReference>
<dbReference type="Proteomes" id="UP000005730">
    <property type="component" value="Chromosome"/>
</dbReference>
<dbReference type="EMBL" id="CM001377">
    <property type="protein sequence ID" value="EHM10247.1"/>
    <property type="molecule type" value="Genomic_DNA"/>
</dbReference>
<keyword evidence="5 12" id="KW-0315">Glutamine amidotransferase</keyword>
<accession>H0USF8</accession>
<dbReference type="PANTHER" id="PTHR42701:SF1">
    <property type="entry name" value="IMIDAZOLE GLYCEROL PHOSPHATE SYNTHASE SUBUNIT HISH"/>
    <property type="match status" value="1"/>
</dbReference>
<dbReference type="InterPro" id="IPR029062">
    <property type="entry name" value="Class_I_gatase-like"/>
</dbReference>
<keyword evidence="3" id="KW-0028">Amino-acid biosynthesis</keyword>
<feature type="active site" evidence="10">
    <location>
        <position position="189"/>
    </location>
</feature>
<comment type="catalytic activity">
    <reaction evidence="8">
        <text>5-[(5-phospho-1-deoxy-D-ribulos-1-ylimino)methylamino]-1-(5-phospho-beta-D-ribosyl)imidazole-4-carboxamide + L-glutamine = D-erythro-1-(imidazol-4-yl)glycerol 3-phosphate + 5-amino-1-(5-phospho-beta-D-ribosyl)imidazole-4-carboxamide + L-glutamate + H(+)</text>
        <dbReference type="Rhea" id="RHEA:24793"/>
        <dbReference type="ChEBI" id="CHEBI:15378"/>
        <dbReference type="ChEBI" id="CHEBI:29985"/>
        <dbReference type="ChEBI" id="CHEBI:58278"/>
        <dbReference type="ChEBI" id="CHEBI:58359"/>
        <dbReference type="ChEBI" id="CHEBI:58475"/>
        <dbReference type="ChEBI" id="CHEBI:58525"/>
        <dbReference type="EC" id="4.3.2.10"/>
    </reaction>
</comment>
<dbReference type="InterPro" id="IPR017926">
    <property type="entry name" value="GATASE"/>
</dbReference>
<gene>
    <name evidence="12" type="ORF">TheveDRAFT_1123</name>
</gene>
<keyword evidence="7" id="KW-0456">Lyase</keyword>
<proteinExistence type="predicted"/>
<evidence type="ECO:0000256" key="5">
    <source>
        <dbReference type="ARBA" id="ARBA00022962"/>
    </source>
</evidence>
<evidence type="ECO:0000256" key="3">
    <source>
        <dbReference type="ARBA" id="ARBA00022605"/>
    </source>
</evidence>
<feature type="domain" description="Glutamine amidotransferase" evidence="11">
    <location>
        <begin position="46"/>
        <end position="196"/>
    </location>
</feature>
<sequence length="210" mass="23203">MSPMALRIGVVSNGLGNVGSVISALSFYGYEVDLLSDPSCADRFSLLVLSGVGTYGAAVKAVKELRMWDLLCSWKDRGLPVVGICLGMQLFASVGEEEGENRGFDWIPGRVCRMEGVRVPHMGWDMVTPSGREEAEQIFKGVRYGAFYFMHTYHFQVYSEEHVLARFDCGGKSFVAAVARDNVMGFQFHPEKSQGDGLRVLRSAVEVLCR</sequence>
<dbReference type="AlphaFoldDB" id="H0USF8"/>
<evidence type="ECO:0000313" key="13">
    <source>
        <dbReference type="Proteomes" id="UP000005730"/>
    </source>
</evidence>
<comment type="subunit">
    <text evidence="2">Heterodimer of HisH and HisF.</text>
</comment>
<evidence type="ECO:0000256" key="1">
    <source>
        <dbReference type="ARBA" id="ARBA00005091"/>
    </source>
</evidence>
<evidence type="ECO:0000313" key="12">
    <source>
        <dbReference type="EMBL" id="EHM10247.1"/>
    </source>
</evidence>